<evidence type="ECO:0000313" key="2">
    <source>
        <dbReference type="EMBL" id="PIZ95125.1"/>
    </source>
</evidence>
<feature type="compositionally biased region" description="Polar residues" evidence="1">
    <location>
        <begin position="83"/>
        <end position="93"/>
    </location>
</feature>
<feature type="compositionally biased region" description="Pro residues" evidence="1">
    <location>
        <begin position="105"/>
        <end position="114"/>
    </location>
</feature>
<sequence>MADSKQPTILVKKADGTKVRVSLEEFKKMRAGELSQGGQVGNEESVKSNEERGMENPEKLRIGTSEEPSQTAGKSEMIDNEQKTMSNEPTNLQENNVPEEKVEVPQPPAPPSPPQSVTLVKKNVAEVEIDAPVADENELSTTTPVADIFVNEAAANFEWDEKDKKSLMDEDLSEVEDLKKKGAVHVGQHDLEEHIKMPAVGIEDDLKNRAKSLMISWKKGIRNEFQVMDYAMKDVEHGGLGLSEEQATRFFEKLKESKGNLDNLFEIVFEKKSNTEEPTKKEEKVVMEMPKKEVATKSETMTPVAKVETETPPQFTMPVKKEVNLDFSQPYSHTPPRSAIYDVTPPPVVAKTTGPKQEIADFSLVDYRRLARDAEKCADMLLSKFNGWKSESFMLFLDTIDGWHMSNLFKMYVETTSEAINKNITVEQLLQTKDPKIFLTLEEYKSLIGVDSSLLN</sequence>
<feature type="compositionally biased region" description="Basic and acidic residues" evidence="1">
    <location>
        <begin position="44"/>
        <end position="61"/>
    </location>
</feature>
<evidence type="ECO:0000313" key="3">
    <source>
        <dbReference type="Proteomes" id="UP000231453"/>
    </source>
</evidence>
<dbReference type="EMBL" id="PFPL01000063">
    <property type="protein sequence ID" value="PIZ95125.1"/>
    <property type="molecule type" value="Genomic_DNA"/>
</dbReference>
<reference evidence="3" key="1">
    <citation type="submission" date="2017-09" db="EMBL/GenBank/DDBJ databases">
        <title>Depth-based differentiation of microbial function through sediment-hosted aquifers and enrichment of novel symbionts in the deep terrestrial subsurface.</title>
        <authorList>
            <person name="Probst A.J."/>
            <person name="Ladd B."/>
            <person name="Jarett J.K."/>
            <person name="Geller-Mcgrath D.E."/>
            <person name="Sieber C.M.K."/>
            <person name="Emerson J.B."/>
            <person name="Anantharaman K."/>
            <person name="Thomas B.C."/>
            <person name="Malmstrom R."/>
            <person name="Stieglmeier M."/>
            <person name="Klingl A."/>
            <person name="Woyke T."/>
            <person name="Ryan C.M."/>
            <person name="Banfield J.F."/>
        </authorList>
    </citation>
    <scope>NUCLEOTIDE SEQUENCE [LARGE SCALE GENOMIC DNA]</scope>
</reference>
<organism evidence="2 3">
    <name type="scientific">Candidatus Magasanikbacteria bacterium CG_4_10_14_0_2_um_filter_33_14</name>
    <dbReference type="NCBI Taxonomy" id="1974636"/>
    <lineage>
        <taxon>Bacteria</taxon>
        <taxon>Candidatus Magasanikiibacteriota</taxon>
    </lineage>
</organism>
<evidence type="ECO:0000256" key="1">
    <source>
        <dbReference type="SAM" id="MobiDB-lite"/>
    </source>
</evidence>
<dbReference type="AlphaFoldDB" id="A0A2M7V8I8"/>
<protein>
    <submittedName>
        <fullName evidence="2">Uncharacterized protein</fullName>
    </submittedName>
</protein>
<dbReference type="Proteomes" id="UP000231453">
    <property type="component" value="Unassembled WGS sequence"/>
</dbReference>
<feature type="region of interest" description="Disordered" evidence="1">
    <location>
        <begin position="29"/>
        <end position="116"/>
    </location>
</feature>
<feature type="region of interest" description="Disordered" evidence="1">
    <location>
        <begin position="1"/>
        <end position="20"/>
    </location>
</feature>
<accession>A0A2M7V8I8</accession>
<name>A0A2M7V8I8_9BACT</name>
<gene>
    <name evidence="2" type="ORF">COX80_05030</name>
</gene>
<comment type="caution">
    <text evidence="2">The sequence shown here is derived from an EMBL/GenBank/DDBJ whole genome shotgun (WGS) entry which is preliminary data.</text>
</comment>
<proteinExistence type="predicted"/>